<dbReference type="FunFam" id="3.20.20.10:FF:000002">
    <property type="entry name" value="Alanine racemase"/>
    <property type="match status" value="1"/>
</dbReference>
<evidence type="ECO:0000313" key="9">
    <source>
        <dbReference type="EMBL" id="PAE88369.1"/>
    </source>
</evidence>
<dbReference type="Gene3D" id="3.20.20.10">
    <property type="entry name" value="Alanine racemase"/>
    <property type="match status" value="1"/>
</dbReference>
<dbReference type="GO" id="GO:0008784">
    <property type="term" value="F:alanine racemase activity"/>
    <property type="evidence" value="ECO:0007669"/>
    <property type="project" value="UniProtKB-UniRule"/>
</dbReference>
<accession>A0A268NYM6</accession>
<organism evidence="9 10">
    <name type="scientific">Shouchella clausii</name>
    <name type="common">Alkalihalobacillus clausii</name>
    <dbReference type="NCBI Taxonomy" id="79880"/>
    <lineage>
        <taxon>Bacteria</taxon>
        <taxon>Bacillati</taxon>
        <taxon>Bacillota</taxon>
        <taxon>Bacilli</taxon>
        <taxon>Bacillales</taxon>
        <taxon>Bacillaceae</taxon>
        <taxon>Shouchella</taxon>
    </lineage>
</organism>
<dbReference type="PANTHER" id="PTHR30511:SF0">
    <property type="entry name" value="ALANINE RACEMASE, CATABOLIC-RELATED"/>
    <property type="match status" value="1"/>
</dbReference>
<dbReference type="Proteomes" id="UP000216207">
    <property type="component" value="Unassembled WGS sequence"/>
</dbReference>
<dbReference type="GO" id="GO:0005829">
    <property type="term" value="C:cytosol"/>
    <property type="evidence" value="ECO:0007669"/>
    <property type="project" value="TreeGrafter"/>
</dbReference>
<dbReference type="CDD" id="cd00430">
    <property type="entry name" value="PLPDE_III_AR"/>
    <property type="match status" value="1"/>
</dbReference>
<feature type="binding site" evidence="5 7">
    <location>
        <position position="324"/>
    </location>
    <ligand>
        <name>substrate</name>
    </ligand>
</feature>
<evidence type="ECO:0000256" key="1">
    <source>
        <dbReference type="ARBA" id="ARBA00000316"/>
    </source>
</evidence>
<dbReference type="RefSeq" id="WP_095326830.1">
    <property type="nucleotide sequence ID" value="NZ_NPCC01000017.1"/>
</dbReference>
<comment type="similarity">
    <text evidence="5">Belongs to the alanine racemase family.</text>
</comment>
<feature type="active site" description="Proton acceptor; specific for D-alanine" evidence="5">
    <location>
        <position position="46"/>
    </location>
</feature>
<protein>
    <recommendedName>
        <fullName evidence="5">Alanine racemase</fullName>
        <ecNumber evidence="5">5.1.1.1</ecNumber>
    </recommendedName>
</protein>
<feature type="active site" description="Proton acceptor; specific for L-alanine" evidence="5">
    <location>
        <position position="275"/>
    </location>
</feature>
<feature type="binding site" evidence="5 7">
    <location>
        <position position="145"/>
    </location>
    <ligand>
        <name>substrate</name>
    </ligand>
</feature>
<comment type="cofactor">
    <cofactor evidence="2 5 6">
        <name>pyridoxal 5'-phosphate</name>
        <dbReference type="ChEBI" id="CHEBI:597326"/>
    </cofactor>
</comment>
<dbReference type="FunFam" id="2.40.37.10:FF:000006">
    <property type="entry name" value="Alanine racemase"/>
    <property type="match status" value="1"/>
</dbReference>
<dbReference type="Pfam" id="PF00842">
    <property type="entry name" value="Ala_racemase_C"/>
    <property type="match status" value="1"/>
</dbReference>
<dbReference type="InterPro" id="IPR000821">
    <property type="entry name" value="Ala_racemase"/>
</dbReference>
<dbReference type="NCBIfam" id="TIGR00492">
    <property type="entry name" value="alr"/>
    <property type="match status" value="1"/>
</dbReference>
<evidence type="ECO:0000259" key="8">
    <source>
        <dbReference type="SMART" id="SM01005"/>
    </source>
</evidence>
<evidence type="ECO:0000313" key="10">
    <source>
        <dbReference type="Proteomes" id="UP000216207"/>
    </source>
</evidence>
<dbReference type="Pfam" id="PF01168">
    <property type="entry name" value="Ala_racemase_N"/>
    <property type="match status" value="1"/>
</dbReference>
<dbReference type="UniPathway" id="UPA00042">
    <property type="reaction ID" value="UER00497"/>
</dbReference>
<comment type="caution">
    <text evidence="9">The sequence shown here is derived from an EMBL/GenBank/DDBJ whole genome shotgun (WGS) entry which is preliminary data.</text>
</comment>
<dbReference type="PROSITE" id="PS00395">
    <property type="entry name" value="ALANINE_RACEMASE"/>
    <property type="match status" value="1"/>
</dbReference>
<dbReference type="SMART" id="SM01005">
    <property type="entry name" value="Ala_racemase_C"/>
    <property type="match status" value="1"/>
</dbReference>
<dbReference type="Gene3D" id="2.40.37.10">
    <property type="entry name" value="Lyase, Ornithine Decarboxylase, Chain A, domain 1"/>
    <property type="match status" value="1"/>
</dbReference>
<name>A0A268NYM6_SHOCL</name>
<comment type="catalytic activity">
    <reaction evidence="1 5">
        <text>L-alanine = D-alanine</text>
        <dbReference type="Rhea" id="RHEA:20249"/>
        <dbReference type="ChEBI" id="CHEBI:57416"/>
        <dbReference type="ChEBI" id="CHEBI:57972"/>
        <dbReference type="EC" id="5.1.1.1"/>
    </reaction>
</comment>
<dbReference type="SUPFAM" id="SSF50621">
    <property type="entry name" value="Alanine racemase C-terminal domain-like"/>
    <property type="match status" value="1"/>
</dbReference>
<evidence type="ECO:0000256" key="5">
    <source>
        <dbReference type="HAMAP-Rule" id="MF_01201"/>
    </source>
</evidence>
<dbReference type="PRINTS" id="PR00992">
    <property type="entry name" value="ALARACEMASE"/>
</dbReference>
<dbReference type="InterPro" id="IPR001608">
    <property type="entry name" value="Ala_racemase_N"/>
</dbReference>
<feature type="domain" description="Alanine racemase C-terminal" evidence="8">
    <location>
        <begin position="254"/>
        <end position="381"/>
    </location>
</feature>
<proteinExistence type="inferred from homology"/>
<sequence length="410" mass="45061">MDRTALPFFRDTWVEVDLNAISSNVSSLARFYKSQGHNVAIMAVVKANAYGHGAIAVAKEALAAGATFLGVALLDEALELRKAGIQAPILVLGKTRPENAELARSEGISVTVFEQEWLEEATRFLAKSPNDPLRIHVKMDTGMGRLGQQTVENTMAVVCAAQKIGVVEGLFTHFATADELDHTYYRKQQERFAACVDKLEEANISIPFIHTGNSAASMRYPGDMYNMVRFGISMYGLTPSVEIKQALPFKLIPALSLKTKTVFTKLIQKGDAVSYGATYQAEAPTWIATLPIGYADGWARQNSTKGGYALVNGQKARFAGRICMDQCMIELSEPVPNGTTVTLVGKDGQEQIELDDVAKRLDTINYEAACMLNPRLPRIYVKNGKYQSVQIESRVMHKIEEQGKNDQQNG</sequence>
<evidence type="ECO:0000256" key="7">
    <source>
        <dbReference type="PIRSR" id="PIRSR600821-52"/>
    </source>
</evidence>
<comment type="function">
    <text evidence="5">Catalyzes the interconversion of L-alanine and D-alanine. May also act on other amino acids.</text>
</comment>
<dbReference type="PANTHER" id="PTHR30511">
    <property type="entry name" value="ALANINE RACEMASE"/>
    <property type="match status" value="1"/>
</dbReference>
<dbReference type="InterPro" id="IPR029066">
    <property type="entry name" value="PLP-binding_barrel"/>
</dbReference>
<feature type="modified residue" description="N6-(pyridoxal phosphate)lysine" evidence="5 6">
    <location>
        <position position="46"/>
    </location>
</feature>
<evidence type="ECO:0000256" key="2">
    <source>
        <dbReference type="ARBA" id="ARBA00001933"/>
    </source>
</evidence>
<reference evidence="9 10" key="1">
    <citation type="submission" date="2017-07" db="EMBL/GenBank/DDBJ databases">
        <title>Isolation and whole genome analysis of endospore-forming bacteria from heroin.</title>
        <authorList>
            <person name="Kalinowski J."/>
            <person name="Ahrens B."/>
            <person name="Al-Dilaimi A."/>
            <person name="Winkler A."/>
            <person name="Wibberg D."/>
            <person name="Schleenbecker U."/>
            <person name="Ruckert C."/>
            <person name="Wolfel R."/>
            <person name="Grass G."/>
        </authorList>
    </citation>
    <scope>NUCLEOTIDE SEQUENCE [LARGE SCALE GENOMIC DNA]</scope>
    <source>
        <strain evidence="9 10">7539</strain>
    </source>
</reference>
<dbReference type="InterPro" id="IPR009006">
    <property type="entry name" value="Ala_racemase/Decarboxylase_C"/>
</dbReference>
<dbReference type="GO" id="GO:0009252">
    <property type="term" value="P:peptidoglycan biosynthetic process"/>
    <property type="evidence" value="ECO:0007669"/>
    <property type="project" value="TreeGrafter"/>
</dbReference>
<evidence type="ECO:0000256" key="6">
    <source>
        <dbReference type="PIRSR" id="PIRSR600821-50"/>
    </source>
</evidence>
<keyword evidence="4 5" id="KW-0413">Isomerase</keyword>
<dbReference type="InterPro" id="IPR011079">
    <property type="entry name" value="Ala_racemase_C"/>
</dbReference>
<dbReference type="GO" id="GO:0030170">
    <property type="term" value="F:pyridoxal phosphate binding"/>
    <property type="evidence" value="ECO:0007669"/>
    <property type="project" value="UniProtKB-UniRule"/>
</dbReference>
<dbReference type="GO" id="GO:0030632">
    <property type="term" value="P:D-alanine biosynthetic process"/>
    <property type="evidence" value="ECO:0007669"/>
    <property type="project" value="UniProtKB-UniRule"/>
</dbReference>
<dbReference type="EC" id="5.1.1.1" evidence="5"/>
<dbReference type="EMBL" id="NPCC01000017">
    <property type="protein sequence ID" value="PAE88369.1"/>
    <property type="molecule type" value="Genomic_DNA"/>
</dbReference>
<evidence type="ECO:0000256" key="4">
    <source>
        <dbReference type="ARBA" id="ARBA00023235"/>
    </source>
</evidence>
<dbReference type="InterPro" id="IPR020622">
    <property type="entry name" value="Ala_racemase_pyridoxalP-BS"/>
</dbReference>
<comment type="pathway">
    <text evidence="5">Amino-acid biosynthesis; D-alanine biosynthesis; D-alanine from L-alanine: step 1/1.</text>
</comment>
<evidence type="ECO:0000256" key="3">
    <source>
        <dbReference type="ARBA" id="ARBA00022898"/>
    </source>
</evidence>
<keyword evidence="3 5" id="KW-0663">Pyridoxal phosphate</keyword>
<dbReference type="AlphaFoldDB" id="A0A268NYM6"/>
<dbReference type="HAMAP" id="MF_01201">
    <property type="entry name" value="Ala_racemase"/>
    <property type="match status" value="1"/>
</dbReference>
<gene>
    <name evidence="9" type="primary">alr</name>
    <name evidence="9" type="ORF">CHH72_13925</name>
</gene>
<dbReference type="SUPFAM" id="SSF51419">
    <property type="entry name" value="PLP-binding barrel"/>
    <property type="match status" value="1"/>
</dbReference>